<keyword evidence="1" id="KW-1133">Transmembrane helix</keyword>
<protein>
    <submittedName>
        <fullName evidence="2">Metal-dependent hydrolase</fullName>
    </submittedName>
</protein>
<dbReference type="Pfam" id="PF04307">
    <property type="entry name" value="YdjM"/>
    <property type="match status" value="1"/>
</dbReference>
<sequence length="325" mass="36599">MDTGSHLLFGTTLAGLSLVDPTVSSHPDLLYAVLAATLLGSHAPDFDSVMRLKGGSAYLRNHRGLTHSLPAPLVWAPLIGLPIAWLFGVLEWSWIVILWAFIAVCFHITLDLFNAYGVQCLRPVTRRWLHLDVLCLFDPYLFAMHAVAVALWIADASPNPARMFLLVYALTLIYMLWRLLVSRSVIRSLCRAYQVSPVQITLTPTLFGTKWQFVIDTGDAFIKGNLNSKVVHEEAILHKRSSERLAAAAEATIDVDGVQAFHYLAACIHVDVKEHADGYLVTWSDVRFWHKKHTPFTAAVRLDRNLNVIHERVGWNKKMWEPPFV</sequence>
<gene>
    <name evidence="2" type="ORF">EJC50_21520</name>
</gene>
<dbReference type="PANTHER" id="PTHR40031">
    <property type="entry name" value="HYPOTHETICAL MEMBRANE SPANNING PROTEIN"/>
    <property type="match status" value="1"/>
</dbReference>
<dbReference type="OrthoDB" id="110250at2"/>
<feature type="transmembrane region" description="Helical" evidence="1">
    <location>
        <begin position="128"/>
        <end position="154"/>
    </location>
</feature>
<keyword evidence="1" id="KW-0472">Membrane</keyword>
<dbReference type="RefSeq" id="WP_126017677.1">
    <property type="nucleotide sequence ID" value="NZ_CP034437.1"/>
</dbReference>
<keyword evidence="2" id="KW-0378">Hydrolase</keyword>
<dbReference type="KEGG" id="palb:EJC50_21520"/>
<dbReference type="Proteomes" id="UP000272528">
    <property type="component" value="Chromosome"/>
</dbReference>
<feature type="transmembrane region" description="Helical" evidence="1">
    <location>
        <begin position="94"/>
        <end position="116"/>
    </location>
</feature>
<keyword evidence="3" id="KW-1185">Reference proteome</keyword>
<proteinExistence type="predicted"/>
<name>A0A3Q8X734_9BACL</name>
<reference evidence="3" key="1">
    <citation type="submission" date="2018-12" db="EMBL/GenBank/DDBJ databases">
        <title>Genome sequence of Peanibacillus sp.</title>
        <authorList>
            <person name="Subramani G."/>
            <person name="Srinivasan S."/>
            <person name="Kim M.K."/>
        </authorList>
    </citation>
    <scope>NUCLEOTIDE SEQUENCE [LARGE SCALE GENOMIC DNA]</scope>
    <source>
        <strain evidence="3">18JY67-1</strain>
    </source>
</reference>
<evidence type="ECO:0000256" key="1">
    <source>
        <dbReference type="SAM" id="Phobius"/>
    </source>
</evidence>
<feature type="transmembrane region" description="Helical" evidence="1">
    <location>
        <begin position="160"/>
        <end position="181"/>
    </location>
</feature>
<dbReference type="PANTHER" id="PTHR40031:SF1">
    <property type="entry name" value="MEMBRANE-BOUND METAL-DEPENDENT HYDROLASE"/>
    <property type="match status" value="1"/>
</dbReference>
<keyword evidence="1" id="KW-0812">Transmembrane</keyword>
<accession>A0A3Q8X734</accession>
<dbReference type="EMBL" id="CP034437">
    <property type="protein sequence ID" value="AZN41971.1"/>
    <property type="molecule type" value="Genomic_DNA"/>
</dbReference>
<dbReference type="AlphaFoldDB" id="A0A3Q8X734"/>
<dbReference type="InterPro" id="IPR007404">
    <property type="entry name" value="YdjM-like"/>
</dbReference>
<evidence type="ECO:0000313" key="2">
    <source>
        <dbReference type="EMBL" id="AZN41971.1"/>
    </source>
</evidence>
<dbReference type="InterPro" id="IPR053170">
    <property type="entry name" value="Transcription_regulator"/>
</dbReference>
<organism evidence="2 3">
    <name type="scientific">Paenibacillus albus</name>
    <dbReference type="NCBI Taxonomy" id="2495582"/>
    <lineage>
        <taxon>Bacteria</taxon>
        <taxon>Bacillati</taxon>
        <taxon>Bacillota</taxon>
        <taxon>Bacilli</taxon>
        <taxon>Bacillales</taxon>
        <taxon>Paenibacillaceae</taxon>
        <taxon>Paenibacillus</taxon>
    </lineage>
</organism>
<dbReference type="GO" id="GO:0016787">
    <property type="term" value="F:hydrolase activity"/>
    <property type="evidence" value="ECO:0007669"/>
    <property type="project" value="UniProtKB-KW"/>
</dbReference>
<feature type="transmembrane region" description="Helical" evidence="1">
    <location>
        <begin position="69"/>
        <end position="88"/>
    </location>
</feature>
<evidence type="ECO:0000313" key="3">
    <source>
        <dbReference type="Proteomes" id="UP000272528"/>
    </source>
</evidence>